<keyword evidence="9" id="KW-1185">Reference proteome</keyword>
<dbReference type="EC" id="2.1.1.-" evidence="6"/>
<dbReference type="PANTHER" id="PTHR31760">
    <property type="entry name" value="S-ADENOSYL-L-METHIONINE-DEPENDENT METHYLTRANSFERASES SUPERFAMILY PROTEIN"/>
    <property type="match status" value="1"/>
</dbReference>
<dbReference type="Proteomes" id="UP001519293">
    <property type="component" value="Unassembled WGS sequence"/>
</dbReference>
<keyword evidence="3 6" id="KW-0489">Methyltransferase</keyword>
<comment type="similarity">
    <text evidence="6">Belongs to the methyltransferase superfamily. RNA methyltransferase RsmG family.</text>
</comment>
<comment type="caution">
    <text evidence="8">The sequence shown here is derived from an EMBL/GenBank/DDBJ whole genome shotgun (WGS) entry which is preliminary data.</text>
</comment>
<evidence type="ECO:0000313" key="8">
    <source>
        <dbReference type="EMBL" id="MBP2243152.1"/>
    </source>
</evidence>
<organism evidence="8 9">
    <name type="scientific">Cytobacillus eiseniae</name>
    <dbReference type="NCBI Taxonomy" id="762947"/>
    <lineage>
        <taxon>Bacteria</taxon>
        <taxon>Bacillati</taxon>
        <taxon>Bacillota</taxon>
        <taxon>Bacilli</taxon>
        <taxon>Bacillales</taxon>
        <taxon>Bacillaceae</taxon>
        <taxon>Cytobacillus</taxon>
    </lineage>
</organism>
<feature type="binding site" evidence="6">
    <location>
        <position position="83"/>
    </location>
    <ligand>
        <name>S-adenosyl-L-methionine</name>
        <dbReference type="ChEBI" id="CHEBI:59789"/>
    </ligand>
</feature>
<comment type="subcellular location">
    <subcellularLocation>
        <location evidence="6">Cytoplasm</location>
    </subcellularLocation>
</comment>
<evidence type="ECO:0000256" key="7">
    <source>
        <dbReference type="SAM" id="MobiDB-lite"/>
    </source>
</evidence>
<evidence type="ECO:0000256" key="4">
    <source>
        <dbReference type="ARBA" id="ARBA00022679"/>
    </source>
</evidence>
<accession>A0ABS4RMX8</accession>
<keyword evidence="4 6" id="KW-0808">Transferase</keyword>
<dbReference type="GO" id="GO:0032259">
    <property type="term" value="P:methylation"/>
    <property type="evidence" value="ECO:0007669"/>
    <property type="project" value="UniProtKB-KW"/>
</dbReference>
<dbReference type="InterPro" id="IPR003682">
    <property type="entry name" value="rRNA_ssu_MeTfrase_G"/>
</dbReference>
<dbReference type="CDD" id="cd02440">
    <property type="entry name" value="AdoMet_MTases"/>
    <property type="match status" value="1"/>
</dbReference>
<sequence>MRKDKAMNTEQFITMLDAKGITLSPQQVQQYETYYSTLVEWNEKMNLTAITEKPEVYLKHFYDSITAAFYYDFNQPLHLCDVGAGAGFPSLPIKIAFPELHITIVDSLNKRIGFLEHLSKQLGLKNVRFIHDRAETFGQNKEHRETYDVVTARAVARLSVLSELCLPLAKVGGTFIAMKGAGAKEELGAGNKAVSILGGKLDQTFSFTLPEEESERNILIIKKEKATPKKYPRKPGTPNKTPIE</sequence>
<comment type="caution">
    <text evidence="6">Lacks conserved residue(s) required for the propagation of feature annotation.</text>
</comment>
<dbReference type="HAMAP" id="MF_00074">
    <property type="entry name" value="16SrRNA_methyltr_G"/>
    <property type="match status" value="1"/>
</dbReference>
<evidence type="ECO:0000256" key="1">
    <source>
        <dbReference type="ARBA" id="ARBA00022490"/>
    </source>
</evidence>
<dbReference type="EMBL" id="JAGIKZ010000036">
    <property type="protein sequence ID" value="MBP2243152.1"/>
    <property type="molecule type" value="Genomic_DNA"/>
</dbReference>
<dbReference type="Pfam" id="PF02527">
    <property type="entry name" value="GidB"/>
    <property type="match status" value="1"/>
</dbReference>
<gene>
    <name evidence="6" type="primary">rsmG</name>
    <name evidence="8" type="ORF">J2Z40_003740</name>
</gene>
<feature type="region of interest" description="Disordered" evidence="7">
    <location>
        <begin position="221"/>
        <end position="244"/>
    </location>
</feature>
<reference evidence="8 9" key="1">
    <citation type="submission" date="2021-03" db="EMBL/GenBank/DDBJ databases">
        <title>Genomic Encyclopedia of Type Strains, Phase IV (KMG-IV): sequencing the most valuable type-strain genomes for metagenomic binning, comparative biology and taxonomic classification.</title>
        <authorList>
            <person name="Goeker M."/>
        </authorList>
    </citation>
    <scope>NUCLEOTIDE SEQUENCE [LARGE SCALE GENOMIC DNA]</scope>
    <source>
        <strain evidence="8 9">DSM 26675</strain>
    </source>
</reference>
<dbReference type="PIRSF" id="PIRSF003078">
    <property type="entry name" value="GidB"/>
    <property type="match status" value="1"/>
</dbReference>
<dbReference type="SUPFAM" id="SSF53335">
    <property type="entry name" value="S-adenosyl-L-methionine-dependent methyltransferases"/>
    <property type="match status" value="1"/>
</dbReference>
<proteinExistence type="inferred from homology"/>
<feature type="binding site" evidence="6">
    <location>
        <begin position="134"/>
        <end position="135"/>
    </location>
    <ligand>
        <name>S-adenosyl-L-methionine</name>
        <dbReference type="ChEBI" id="CHEBI:59789"/>
    </ligand>
</feature>
<feature type="binding site" evidence="6">
    <location>
        <position position="88"/>
    </location>
    <ligand>
        <name>S-adenosyl-L-methionine</name>
        <dbReference type="ChEBI" id="CHEBI:59789"/>
    </ligand>
</feature>
<protein>
    <recommendedName>
        <fullName evidence="6">Ribosomal RNA small subunit methyltransferase G</fullName>
        <ecNumber evidence="6">2.1.1.-</ecNumber>
    </recommendedName>
    <alternativeName>
        <fullName evidence="6">16S rRNA 7-methylguanosine methyltransferase</fullName>
        <shortName evidence="6">16S rRNA m7G methyltransferase</shortName>
    </alternativeName>
</protein>
<dbReference type="GO" id="GO:0008168">
    <property type="term" value="F:methyltransferase activity"/>
    <property type="evidence" value="ECO:0007669"/>
    <property type="project" value="UniProtKB-KW"/>
</dbReference>
<dbReference type="Gene3D" id="3.40.50.150">
    <property type="entry name" value="Vaccinia Virus protein VP39"/>
    <property type="match status" value="1"/>
</dbReference>
<keyword evidence="2 6" id="KW-0698">rRNA processing</keyword>
<keyword evidence="1 6" id="KW-0963">Cytoplasm</keyword>
<dbReference type="InterPro" id="IPR029063">
    <property type="entry name" value="SAM-dependent_MTases_sf"/>
</dbReference>
<evidence type="ECO:0000256" key="5">
    <source>
        <dbReference type="ARBA" id="ARBA00022691"/>
    </source>
</evidence>
<evidence type="ECO:0000256" key="3">
    <source>
        <dbReference type="ARBA" id="ARBA00022603"/>
    </source>
</evidence>
<evidence type="ECO:0000313" key="9">
    <source>
        <dbReference type="Proteomes" id="UP001519293"/>
    </source>
</evidence>
<feature type="binding site" evidence="6">
    <location>
        <position position="153"/>
    </location>
    <ligand>
        <name>S-adenosyl-L-methionine</name>
        <dbReference type="ChEBI" id="CHEBI:59789"/>
    </ligand>
</feature>
<evidence type="ECO:0000256" key="2">
    <source>
        <dbReference type="ARBA" id="ARBA00022552"/>
    </source>
</evidence>
<comment type="function">
    <text evidence="6">Specifically methylates the N7 position of guanine in position 535 of 16S rRNA.</text>
</comment>
<name>A0ABS4RMX8_9BACI</name>
<evidence type="ECO:0000256" key="6">
    <source>
        <dbReference type="HAMAP-Rule" id="MF_00074"/>
    </source>
</evidence>
<keyword evidence="5 6" id="KW-0949">S-adenosyl-L-methionine</keyword>
<dbReference type="NCBIfam" id="TIGR00138">
    <property type="entry name" value="rsmG_gidB"/>
    <property type="match status" value="1"/>
</dbReference>
<dbReference type="PANTHER" id="PTHR31760:SF0">
    <property type="entry name" value="S-ADENOSYL-L-METHIONINE-DEPENDENT METHYLTRANSFERASES SUPERFAMILY PROTEIN"/>
    <property type="match status" value="1"/>
</dbReference>